<evidence type="ECO:0000256" key="3">
    <source>
        <dbReference type="ARBA" id="ARBA00022448"/>
    </source>
</evidence>
<sequence>MQLPRYTATQIGFHWISALLVLLIIALPYGSGLIFESLLGGRGEVFTLHKSLGVAVLVLTVLRLCYRGRKVPAQALKPEESIAQQRAAKVGHGLLYLLLLVMPISGLMFGSRPFSLFWLVEIGPLPLSSDVRGIAKEVHLISQYLLFALILGHAAIALWHHYVRRDDVLKGMLPFLR</sequence>
<dbReference type="GO" id="GO:0009055">
    <property type="term" value="F:electron transfer activity"/>
    <property type="evidence" value="ECO:0007669"/>
    <property type="project" value="InterPro"/>
</dbReference>
<comment type="cofactor">
    <cofactor evidence="1">
        <name>heme b</name>
        <dbReference type="ChEBI" id="CHEBI:60344"/>
    </cofactor>
</comment>
<evidence type="ECO:0000259" key="14">
    <source>
        <dbReference type="Pfam" id="PF01292"/>
    </source>
</evidence>
<dbReference type="Gene3D" id="1.20.950.20">
    <property type="entry name" value="Transmembrane di-heme cytochromes, Chain C"/>
    <property type="match status" value="1"/>
</dbReference>
<dbReference type="GO" id="GO:0046872">
    <property type="term" value="F:metal ion binding"/>
    <property type="evidence" value="ECO:0007669"/>
    <property type="project" value="UniProtKB-KW"/>
</dbReference>
<keyword evidence="16" id="KW-1185">Reference proteome</keyword>
<keyword evidence="7" id="KW-0479">Metal-binding</keyword>
<keyword evidence="6 13" id="KW-0812">Transmembrane</keyword>
<dbReference type="OrthoDB" id="9793784at2"/>
<evidence type="ECO:0000256" key="2">
    <source>
        <dbReference type="ARBA" id="ARBA00004651"/>
    </source>
</evidence>
<keyword evidence="11 13" id="KW-0472">Membrane</keyword>
<reference evidence="15 16" key="1">
    <citation type="journal article" date="2017" name="Eur. J. Clin. Microbiol. Infect. Dis.">
        <title>Uncommonly isolated clinical Pseudomonas: identification and phylogenetic assignation.</title>
        <authorList>
            <person name="Mulet M."/>
            <person name="Gomila M."/>
            <person name="Ramirez A."/>
            <person name="Cardew S."/>
            <person name="Moore E.R."/>
            <person name="Lalucat J."/>
            <person name="Garcia-Valdes E."/>
        </authorList>
    </citation>
    <scope>NUCLEOTIDE SEQUENCE [LARGE SCALE GENOMIC DNA]</scope>
    <source>
        <strain evidence="15 16">SD129</strain>
    </source>
</reference>
<comment type="similarity">
    <text evidence="12">Belongs to the cytochrome b561 family.</text>
</comment>
<name>A0A5R9R041_9GAMM</name>
<proteinExistence type="inferred from homology"/>
<evidence type="ECO:0000256" key="6">
    <source>
        <dbReference type="ARBA" id="ARBA00022692"/>
    </source>
</evidence>
<feature type="transmembrane region" description="Helical" evidence="13">
    <location>
        <begin position="12"/>
        <end position="35"/>
    </location>
</feature>
<dbReference type="EMBL" id="QLAG01000006">
    <property type="protein sequence ID" value="TLX64225.1"/>
    <property type="molecule type" value="Genomic_DNA"/>
</dbReference>
<dbReference type="SUPFAM" id="SSF81342">
    <property type="entry name" value="Transmembrane di-heme cytochromes"/>
    <property type="match status" value="1"/>
</dbReference>
<dbReference type="InterPro" id="IPR052168">
    <property type="entry name" value="Cytochrome_b561_oxidase"/>
</dbReference>
<evidence type="ECO:0000313" key="15">
    <source>
        <dbReference type="EMBL" id="TLX64225.1"/>
    </source>
</evidence>
<organism evidence="15 16">
    <name type="scientific">Stutzerimonas nosocomialis</name>
    <dbReference type="NCBI Taxonomy" id="1056496"/>
    <lineage>
        <taxon>Bacteria</taxon>
        <taxon>Pseudomonadati</taxon>
        <taxon>Pseudomonadota</taxon>
        <taxon>Gammaproteobacteria</taxon>
        <taxon>Pseudomonadales</taxon>
        <taxon>Pseudomonadaceae</taxon>
        <taxon>Stutzerimonas</taxon>
    </lineage>
</organism>
<dbReference type="RefSeq" id="WP_138408475.1">
    <property type="nucleotide sequence ID" value="NZ_QLAE01000015.1"/>
</dbReference>
<keyword evidence="8" id="KW-0249">Electron transport</keyword>
<dbReference type="PANTHER" id="PTHR30529:SF7">
    <property type="entry name" value="CYTOCHROME B561 BACTERIAL_NI-HYDROGENASE DOMAIN-CONTAINING PROTEIN"/>
    <property type="match status" value="1"/>
</dbReference>
<accession>A0A5R9R041</accession>
<evidence type="ECO:0000313" key="16">
    <source>
        <dbReference type="Proteomes" id="UP000306753"/>
    </source>
</evidence>
<evidence type="ECO:0000256" key="8">
    <source>
        <dbReference type="ARBA" id="ARBA00022982"/>
    </source>
</evidence>
<dbReference type="GO" id="GO:0022904">
    <property type="term" value="P:respiratory electron transport chain"/>
    <property type="evidence" value="ECO:0007669"/>
    <property type="project" value="InterPro"/>
</dbReference>
<feature type="transmembrane region" description="Helical" evidence="13">
    <location>
        <begin position="47"/>
        <end position="66"/>
    </location>
</feature>
<evidence type="ECO:0000256" key="7">
    <source>
        <dbReference type="ARBA" id="ARBA00022723"/>
    </source>
</evidence>
<evidence type="ECO:0000256" key="1">
    <source>
        <dbReference type="ARBA" id="ARBA00001970"/>
    </source>
</evidence>
<protein>
    <submittedName>
        <fullName evidence="15">Cytochrome b</fullName>
    </submittedName>
</protein>
<comment type="subcellular location">
    <subcellularLocation>
        <location evidence="2">Cell membrane</location>
        <topology evidence="2">Multi-pass membrane protein</topology>
    </subcellularLocation>
</comment>
<keyword evidence="4" id="KW-1003">Cell membrane</keyword>
<keyword evidence="9 13" id="KW-1133">Transmembrane helix</keyword>
<feature type="transmembrane region" description="Helical" evidence="13">
    <location>
        <begin position="140"/>
        <end position="162"/>
    </location>
</feature>
<evidence type="ECO:0000256" key="12">
    <source>
        <dbReference type="ARBA" id="ARBA00037975"/>
    </source>
</evidence>
<dbReference type="AlphaFoldDB" id="A0A5R9R041"/>
<evidence type="ECO:0000256" key="9">
    <source>
        <dbReference type="ARBA" id="ARBA00022989"/>
    </source>
</evidence>
<feature type="transmembrane region" description="Helical" evidence="13">
    <location>
        <begin position="94"/>
        <end position="120"/>
    </location>
</feature>
<keyword evidence="10" id="KW-0408">Iron</keyword>
<dbReference type="GO" id="GO:0005886">
    <property type="term" value="C:plasma membrane"/>
    <property type="evidence" value="ECO:0007669"/>
    <property type="project" value="UniProtKB-SubCell"/>
</dbReference>
<keyword evidence="5" id="KW-0349">Heme</keyword>
<keyword evidence="3" id="KW-0813">Transport</keyword>
<dbReference type="InterPro" id="IPR016174">
    <property type="entry name" value="Di-haem_cyt_TM"/>
</dbReference>
<evidence type="ECO:0000256" key="10">
    <source>
        <dbReference type="ARBA" id="ARBA00023004"/>
    </source>
</evidence>
<dbReference type="PANTHER" id="PTHR30529">
    <property type="entry name" value="CYTOCHROME B561"/>
    <property type="match status" value="1"/>
</dbReference>
<evidence type="ECO:0000256" key="5">
    <source>
        <dbReference type="ARBA" id="ARBA00022617"/>
    </source>
</evidence>
<feature type="domain" description="Cytochrome b561 bacterial/Ni-hydrogenase" evidence="14">
    <location>
        <begin position="5"/>
        <end position="174"/>
    </location>
</feature>
<gene>
    <name evidence="15" type="ORF">DN820_06040</name>
</gene>
<comment type="caution">
    <text evidence="15">The sequence shown here is derived from an EMBL/GenBank/DDBJ whole genome shotgun (WGS) entry which is preliminary data.</text>
</comment>
<evidence type="ECO:0000256" key="4">
    <source>
        <dbReference type="ARBA" id="ARBA00022475"/>
    </source>
</evidence>
<evidence type="ECO:0000256" key="13">
    <source>
        <dbReference type="SAM" id="Phobius"/>
    </source>
</evidence>
<dbReference type="Proteomes" id="UP000306753">
    <property type="component" value="Unassembled WGS sequence"/>
</dbReference>
<dbReference type="GO" id="GO:0020037">
    <property type="term" value="F:heme binding"/>
    <property type="evidence" value="ECO:0007669"/>
    <property type="project" value="TreeGrafter"/>
</dbReference>
<dbReference type="InterPro" id="IPR011577">
    <property type="entry name" value="Cyt_b561_bac/Ni-Hgenase"/>
</dbReference>
<dbReference type="Pfam" id="PF01292">
    <property type="entry name" value="Ni_hydr_CYTB"/>
    <property type="match status" value="1"/>
</dbReference>
<evidence type="ECO:0000256" key="11">
    <source>
        <dbReference type="ARBA" id="ARBA00023136"/>
    </source>
</evidence>